<evidence type="ECO:0000313" key="3">
    <source>
        <dbReference type="Proteomes" id="UP001476798"/>
    </source>
</evidence>
<evidence type="ECO:0000256" key="1">
    <source>
        <dbReference type="SAM" id="MobiDB-lite"/>
    </source>
</evidence>
<evidence type="ECO:0000313" key="2">
    <source>
        <dbReference type="EMBL" id="MEQ2161286.1"/>
    </source>
</evidence>
<reference evidence="2 3" key="1">
    <citation type="submission" date="2021-06" db="EMBL/GenBank/DDBJ databases">
        <authorList>
            <person name="Palmer J.M."/>
        </authorList>
    </citation>
    <scope>NUCLEOTIDE SEQUENCE [LARGE SCALE GENOMIC DNA]</scope>
    <source>
        <strain evidence="2 3">GA_2019</strain>
        <tissue evidence="2">Muscle</tissue>
    </source>
</reference>
<name>A0ABV0MQ94_9TELE</name>
<dbReference type="EMBL" id="JAHRIO010010428">
    <property type="protein sequence ID" value="MEQ2161286.1"/>
    <property type="molecule type" value="Genomic_DNA"/>
</dbReference>
<proteinExistence type="predicted"/>
<comment type="caution">
    <text evidence="2">The sequence shown here is derived from an EMBL/GenBank/DDBJ whole genome shotgun (WGS) entry which is preliminary data.</text>
</comment>
<dbReference type="Proteomes" id="UP001476798">
    <property type="component" value="Unassembled WGS sequence"/>
</dbReference>
<sequence>MEHGSDQDTSTELKAFAVQVGIRDRGLHGTGQGDPSHVLGEPGAISVEHMDFARQHQRLVQEDQKLRMRVGIQCSGNGFPRHKSCRGRGERHSDMMGGEAGGGHFSTPLL</sequence>
<protein>
    <submittedName>
        <fullName evidence="2">Uncharacterized protein</fullName>
    </submittedName>
</protein>
<gene>
    <name evidence="2" type="ORF">GOODEAATRI_008209</name>
</gene>
<keyword evidence="3" id="KW-1185">Reference proteome</keyword>
<organism evidence="2 3">
    <name type="scientific">Goodea atripinnis</name>
    <dbReference type="NCBI Taxonomy" id="208336"/>
    <lineage>
        <taxon>Eukaryota</taxon>
        <taxon>Metazoa</taxon>
        <taxon>Chordata</taxon>
        <taxon>Craniata</taxon>
        <taxon>Vertebrata</taxon>
        <taxon>Euteleostomi</taxon>
        <taxon>Actinopterygii</taxon>
        <taxon>Neopterygii</taxon>
        <taxon>Teleostei</taxon>
        <taxon>Neoteleostei</taxon>
        <taxon>Acanthomorphata</taxon>
        <taxon>Ovalentaria</taxon>
        <taxon>Atherinomorphae</taxon>
        <taxon>Cyprinodontiformes</taxon>
        <taxon>Goodeidae</taxon>
        <taxon>Goodea</taxon>
    </lineage>
</organism>
<feature type="region of interest" description="Disordered" evidence="1">
    <location>
        <begin position="77"/>
        <end position="110"/>
    </location>
</feature>
<accession>A0ABV0MQ94</accession>